<evidence type="ECO:0000256" key="3">
    <source>
        <dbReference type="ARBA" id="ARBA00023163"/>
    </source>
</evidence>
<dbReference type="PRINTS" id="PR00598">
    <property type="entry name" value="HTHMARR"/>
</dbReference>
<keyword evidence="4" id="KW-0472">Membrane</keyword>
<evidence type="ECO:0000256" key="1">
    <source>
        <dbReference type="ARBA" id="ARBA00023015"/>
    </source>
</evidence>
<dbReference type="STRING" id="1423811.FC72_GL000622"/>
<keyword evidence="3" id="KW-0804">Transcription</keyword>
<dbReference type="PANTHER" id="PTHR42756:SF1">
    <property type="entry name" value="TRANSCRIPTIONAL REPRESSOR OF EMRAB OPERON"/>
    <property type="match status" value="1"/>
</dbReference>
<keyword evidence="7" id="KW-1185">Reference proteome</keyword>
<dbReference type="PANTHER" id="PTHR42756">
    <property type="entry name" value="TRANSCRIPTIONAL REGULATOR, MARR"/>
    <property type="match status" value="1"/>
</dbReference>
<keyword evidence="2" id="KW-0238">DNA-binding</keyword>
<dbReference type="SMART" id="SM00347">
    <property type="entry name" value="HTH_MARR"/>
    <property type="match status" value="1"/>
</dbReference>
<gene>
    <name evidence="6" type="ORF">FC72_GL000622</name>
</gene>
<dbReference type="Pfam" id="PF12802">
    <property type="entry name" value="MarR_2"/>
    <property type="match status" value="1"/>
</dbReference>
<evidence type="ECO:0000259" key="5">
    <source>
        <dbReference type="PROSITE" id="PS50995"/>
    </source>
</evidence>
<evidence type="ECO:0000313" key="6">
    <source>
        <dbReference type="EMBL" id="KRK64177.1"/>
    </source>
</evidence>
<proteinExistence type="predicted"/>
<accession>A0A0R1J6W8</accession>
<keyword evidence="4" id="KW-1133">Transmembrane helix</keyword>
<keyword evidence="4" id="KW-0812">Transmembrane</keyword>
<keyword evidence="1" id="KW-0805">Transcription regulation</keyword>
<reference evidence="6 7" key="1">
    <citation type="journal article" date="2015" name="Genome Announc.">
        <title>Expanding the biotechnology potential of lactobacilli through comparative genomics of 213 strains and associated genera.</title>
        <authorList>
            <person name="Sun Z."/>
            <person name="Harris H.M."/>
            <person name="McCann A."/>
            <person name="Guo C."/>
            <person name="Argimon S."/>
            <person name="Zhang W."/>
            <person name="Yang X."/>
            <person name="Jeffery I.B."/>
            <person name="Cooney J.C."/>
            <person name="Kagawa T.F."/>
            <person name="Liu W."/>
            <person name="Song Y."/>
            <person name="Salvetti E."/>
            <person name="Wrobel A."/>
            <person name="Rasinkangas P."/>
            <person name="Parkhill J."/>
            <person name="Rea M.C."/>
            <person name="O'Sullivan O."/>
            <person name="Ritari J."/>
            <person name="Douillard F.P."/>
            <person name="Paul Ross R."/>
            <person name="Yang R."/>
            <person name="Briner A.E."/>
            <person name="Felis G.E."/>
            <person name="de Vos W.M."/>
            <person name="Barrangou R."/>
            <person name="Klaenhammer T.R."/>
            <person name="Caufield P.W."/>
            <person name="Cui Y."/>
            <person name="Zhang H."/>
            <person name="O'Toole P.W."/>
        </authorList>
    </citation>
    <scope>NUCLEOTIDE SEQUENCE [LARGE SCALE GENOMIC DNA]</scope>
    <source>
        <strain evidence="6 7">DSM 20183</strain>
    </source>
</reference>
<dbReference type="PATRIC" id="fig|1423811.3.peg.631"/>
<dbReference type="AlphaFoldDB" id="A0A0R1J6W8"/>
<evidence type="ECO:0000256" key="2">
    <source>
        <dbReference type="ARBA" id="ARBA00023125"/>
    </source>
</evidence>
<comment type="caution">
    <text evidence="6">The sequence shown here is derived from an EMBL/GenBank/DDBJ whole genome shotgun (WGS) entry which is preliminary data.</text>
</comment>
<feature type="domain" description="HTH marR-type" evidence="5">
    <location>
        <begin position="50"/>
        <end position="182"/>
    </location>
</feature>
<organism evidence="6 7">
    <name type="scientific">Companilactobacillus tucceti DSM 20183</name>
    <dbReference type="NCBI Taxonomy" id="1423811"/>
    <lineage>
        <taxon>Bacteria</taxon>
        <taxon>Bacillati</taxon>
        <taxon>Bacillota</taxon>
        <taxon>Bacilli</taxon>
        <taxon>Lactobacillales</taxon>
        <taxon>Lactobacillaceae</taxon>
        <taxon>Companilactobacillus</taxon>
    </lineage>
</organism>
<dbReference type="EMBL" id="AZDG01000015">
    <property type="protein sequence ID" value="KRK64177.1"/>
    <property type="molecule type" value="Genomic_DNA"/>
</dbReference>
<name>A0A0R1J6W8_9LACO</name>
<dbReference type="Gene3D" id="1.10.10.10">
    <property type="entry name" value="Winged helix-like DNA-binding domain superfamily/Winged helix DNA-binding domain"/>
    <property type="match status" value="1"/>
</dbReference>
<dbReference type="GO" id="GO:0003677">
    <property type="term" value="F:DNA binding"/>
    <property type="evidence" value="ECO:0007669"/>
    <property type="project" value="UniProtKB-KW"/>
</dbReference>
<dbReference type="InterPro" id="IPR036390">
    <property type="entry name" value="WH_DNA-bd_sf"/>
</dbReference>
<dbReference type="GO" id="GO:0003700">
    <property type="term" value="F:DNA-binding transcription factor activity"/>
    <property type="evidence" value="ECO:0007669"/>
    <property type="project" value="InterPro"/>
</dbReference>
<evidence type="ECO:0000256" key="4">
    <source>
        <dbReference type="SAM" id="Phobius"/>
    </source>
</evidence>
<dbReference type="Proteomes" id="UP000050929">
    <property type="component" value="Unassembled WGS sequence"/>
</dbReference>
<dbReference type="SUPFAM" id="SSF46785">
    <property type="entry name" value="Winged helix' DNA-binding domain"/>
    <property type="match status" value="1"/>
</dbReference>
<evidence type="ECO:0000313" key="7">
    <source>
        <dbReference type="Proteomes" id="UP000050929"/>
    </source>
</evidence>
<feature type="transmembrane region" description="Helical" evidence="4">
    <location>
        <begin position="21"/>
        <end position="42"/>
    </location>
</feature>
<dbReference type="InterPro" id="IPR000835">
    <property type="entry name" value="HTH_MarR-typ"/>
</dbReference>
<dbReference type="InterPro" id="IPR036388">
    <property type="entry name" value="WH-like_DNA-bd_sf"/>
</dbReference>
<dbReference type="PROSITE" id="PS50995">
    <property type="entry name" value="HTH_MARR_2"/>
    <property type="match status" value="1"/>
</dbReference>
<sequence>MFKIYISPSRISSHQIQYNEAILITYTVSCIIYTFCCINLRGHLMVLNQEYIVARRVLELANKLVTNRNQHIRMLHVTTDQADALNFFADYPNSSISNLKDFHHIKHQSAQAITQKLSEKGLVELTENPNDRRAKLVSLTDEGHIMRMHLKENGSHTGEQILNGFSNEEKAQFLALLERSVDNLNRGNK</sequence>
<protein>
    <recommendedName>
        <fullName evidence="5">HTH marR-type domain-containing protein</fullName>
    </recommendedName>
</protein>